<feature type="non-terminal residue" evidence="1">
    <location>
        <position position="1"/>
    </location>
</feature>
<evidence type="ECO:0000313" key="2">
    <source>
        <dbReference type="Proteomes" id="UP001558613"/>
    </source>
</evidence>
<dbReference type="EMBL" id="JAYMGO010000022">
    <property type="protein sequence ID" value="KAL1250482.1"/>
    <property type="molecule type" value="Genomic_DNA"/>
</dbReference>
<dbReference type="Proteomes" id="UP001558613">
    <property type="component" value="Unassembled WGS sequence"/>
</dbReference>
<evidence type="ECO:0000313" key="1">
    <source>
        <dbReference type="EMBL" id="KAL1250482.1"/>
    </source>
</evidence>
<keyword evidence="2" id="KW-1185">Reference proteome</keyword>
<gene>
    <name evidence="1" type="ORF">QQF64_018278</name>
</gene>
<organism evidence="1 2">
    <name type="scientific">Cirrhinus molitorella</name>
    <name type="common">mud carp</name>
    <dbReference type="NCBI Taxonomy" id="172907"/>
    <lineage>
        <taxon>Eukaryota</taxon>
        <taxon>Metazoa</taxon>
        <taxon>Chordata</taxon>
        <taxon>Craniata</taxon>
        <taxon>Vertebrata</taxon>
        <taxon>Euteleostomi</taxon>
        <taxon>Actinopterygii</taxon>
        <taxon>Neopterygii</taxon>
        <taxon>Teleostei</taxon>
        <taxon>Ostariophysi</taxon>
        <taxon>Cypriniformes</taxon>
        <taxon>Cyprinidae</taxon>
        <taxon>Labeoninae</taxon>
        <taxon>Labeonini</taxon>
        <taxon>Cirrhinus</taxon>
    </lineage>
</organism>
<name>A0ABR3LFL6_9TELE</name>
<accession>A0ABR3LFL6</accession>
<reference evidence="1 2" key="1">
    <citation type="submission" date="2023-09" db="EMBL/GenBank/DDBJ databases">
        <authorList>
            <person name="Wang M."/>
        </authorList>
    </citation>
    <scope>NUCLEOTIDE SEQUENCE [LARGE SCALE GENOMIC DNA]</scope>
    <source>
        <strain evidence="1">GT-2023</strain>
        <tissue evidence="1">Liver</tissue>
    </source>
</reference>
<proteinExistence type="predicted"/>
<comment type="caution">
    <text evidence="1">The sequence shown here is derived from an EMBL/GenBank/DDBJ whole genome shotgun (WGS) entry which is preliminary data.</text>
</comment>
<sequence length="55" mass="5869">PSQHFHMGPKWVFGGLSLGPCMGNPDGTRTFLSTGSTWVPCVLTHMGTGWVHSGL</sequence>
<protein>
    <submittedName>
        <fullName evidence="1">Uncharacterized protein</fullName>
    </submittedName>
</protein>